<protein>
    <submittedName>
        <fullName evidence="1">Uncharacterized protein</fullName>
    </submittedName>
</protein>
<dbReference type="AlphaFoldDB" id="A0A370P131"/>
<dbReference type="RefSeq" id="WP_133303026.1">
    <property type="nucleotide sequence ID" value="NZ_QKWJ01000003.1"/>
</dbReference>
<dbReference type="Proteomes" id="UP000255165">
    <property type="component" value="Unassembled WGS sequence"/>
</dbReference>
<gene>
    <name evidence="1" type="ORF">DN412_03705</name>
</gene>
<proteinExistence type="predicted"/>
<comment type="caution">
    <text evidence="1">The sequence shown here is derived from an EMBL/GenBank/DDBJ whole genome shotgun (WGS) entry which is preliminary data.</text>
</comment>
<sequence length="164" mass="18099">MSAFNWPVSNTRSLQPSKYLPPDLRKLILALGGEIRVAFAGATYLITPAPLEGETGLRADYLHYHLDRLVALLRTLPSGERPAVLADQCRLLGETDLNHDEVGLICHLVEAYLPRLEPAPMDDGEGHVVADLLEVRGAVLRGRVRDFFRSAITAGALQPWRVPQ</sequence>
<organism evidence="1 2">
    <name type="scientific">Cupriavidus lacunae</name>
    <dbReference type="NCBI Taxonomy" id="2666307"/>
    <lineage>
        <taxon>Bacteria</taxon>
        <taxon>Pseudomonadati</taxon>
        <taxon>Pseudomonadota</taxon>
        <taxon>Betaproteobacteria</taxon>
        <taxon>Burkholderiales</taxon>
        <taxon>Burkholderiaceae</taxon>
        <taxon>Cupriavidus</taxon>
    </lineage>
</organism>
<accession>A0A370P131</accession>
<evidence type="ECO:0000313" key="2">
    <source>
        <dbReference type="Proteomes" id="UP000255165"/>
    </source>
</evidence>
<dbReference type="EMBL" id="QKWJ01000003">
    <property type="protein sequence ID" value="RDK11478.1"/>
    <property type="molecule type" value="Genomic_DNA"/>
</dbReference>
<keyword evidence="2" id="KW-1185">Reference proteome</keyword>
<evidence type="ECO:0000313" key="1">
    <source>
        <dbReference type="EMBL" id="RDK11478.1"/>
    </source>
</evidence>
<reference evidence="1 2" key="1">
    <citation type="submission" date="2018-06" db="EMBL/GenBank/DDBJ databases">
        <authorList>
            <person name="Feng T."/>
            <person name="Jeon C.O."/>
        </authorList>
    </citation>
    <scope>NUCLEOTIDE SEQUENCE [LARGE SCALE GENOMIC DNA]</scope>
    <source>
        <strain evidence="1 2">S23</strain>
    </source>
</reference>
<name>A0A370P131_9BURK</name>